<dbReference type="InterPro" id="IPR036890">
    <property type="entry name" value="HATPase_C_sf"/>
</dbReference>
<comment type="catalytic activity">
    <reaction evidence="1">
        <text>ATP + protein L-histidine = ADP + protein N-phospho-L-histidine.</text>
        <dbReference type="EC" id="2.7.13.3"/>
    </reaction>
</comment>
<dbReference type="Gene3D" id="1.10.287.130">
    <property type="match status" value="1"/>
</dbReference>
<keyword evidence="5" id="KW-0547">Nucleotide-binding</keyword>
<dbReference type="RefSeq" id="WP_277731994.1">
    <property type="nucleotide sequence ID" value="NZ_CP120733.1"/>
</dbReference>
<dbReference type="Gene3D" id="3.30.565.10">
    <property type="entry name" value="Histidine kinase-like ATPase, C-terminal domain"/>
    <property type="match status" value="1"/>
</dbReference>
<dbReference type="PRINTS" id="PR00344">
    <property type="entry name" value="BCTRLSENSOR"/>
</dbReference>
<dbReference type="SUPFAM" id="SSF47384">
    <property type="entry name" value="Homodimeric domain of signal transducing histidine kinase"/>
    <property type="match status" value="1"/>
</dbReference>
<dbReference type="InterPro" id="IPR004358">
    <property type="entry name" value="Sig_transdc_His_kin-like_C"/>
</dbReference>
<gene>
    <name evidence="10" type="ORF">P4S50_16810</name>
</gene>
<protein>
    <recommendedName>
        <fullName evidence="2">histidine kinase</fullName>
        <ecNumber evidence="2">2.7.13.3</ecNumber>
    </recommendedName>
</protein>
<dbReference type="CDD" id="cd00082">
    <property type="entry name" value="HisKA"/>
    <property type="match status" value="1"/>
</dbReference>
<evidence type="ECO:0000256" key="6">
    <source>
        <dbReference type="ARBA" id="ARBA00022777"/>
    </source>
</evidence>
<keyword evidence="8" id="KW-0902">Two-component regulatory system</keyword>
<evidence type="ECO:0000256" key="3">
    <source>
        <dbReference type="ARBA" id="ARBA00022553"/>
    </source>
</evidence>
<dbReference type="EC" id="2.7.13.3" evidence="2"/>
<dbReference type="InterPro" id="IPR005467">
    <property type="entry name" value="His_kinase_dom"/>
</dbReference>
<keyword evidence="3" id="KW-0597">Phosphoprotein</keyword>
<dbReference type="EMBL" id="CP120733">
    <property type="protein sequence ID" value="WFD10016.1"/>
    <property type="molecule type" value="Genomic_DNA"/>
</dbReference>
<evidence type="ECO:0000313" key="11">
    <source>
        <dbReference type="Proteomes" id="UP001222800"/>
    </source>
</evidence>
<dbReference type="InterPro" id="IPR003594">
    <property type="entry name" value="HATPase_dom"/>
</dbReference>
<keyword evidence="4" id="KW-0808">Transferase</keyword>
<feature type="domain" description="Histidine kinase" evidence="9">
    <location>
        <begin position="306"/>
        <end position="517"/>
    </location>
</feature>
<proteinExistence type="predicted"/>
<evidence type="ECO:0000259" key="9">
    <source>
        <dbReference type="PROSITE" id="PS50109"/>
    </source>
</evidence>
<dbReference type="PANTHER" id="PTHR43065">
    <property type="entry name" value="SENSOR HISTIDINE KINASE"/>
    <property type="match status" value="1"/>
</dbReference>
<name>A0ABY8EAS4_9FIRM</name>
<dbReference type="SUPFAM" id="SSF55874">
    <property type="entry name" value="ATPase domain of HSP90 chaperone/DNA topoisomerase II/histidine kinase"/>
    <property type="match status" value="1"/>
</dbReference>
<dbReference type="PROSITE" id="PS50109">
    <property type="entry name" value="HIS_KIN"/>
    <property type="match status" value="1"/>
</dbReference>
<keyword evidence="6" id="KW-0418">Kinase</keyword>
<dbReference type="GO" id="GO:0005524">
    <property type="term" value="F:ATP binding"/>
    <property type="evidence" value="ECO:0007669"/>
    <property type="project" value="UniProtKB-KW"/>
</dbReference>
<reference evidence="10 11" key="1">
    <citation type="submission" date="2023-03" db="EMBL/GenBank/DDBJ databases">
        <title>Complete genome sequence of Tepidibacter sp. SWIR-1, isolated from a deep-sea hydrothermal vent.</title>
        <authorList>
            <person name="Li X."/>
        </authorList>
    </citation>
    <scope>NUCLEOTIDE SEQUENCE [LARGE SCALE GENOMIC DNA]</scope>
    <source>
        <strain evidence="10 11">SWIR-1</strain>
    </source>
</reference>
<evidence type="ECO:0000256" key="8">
    <source>
        <dbReference type="ARBA" id="ARBA00023012"/>
    </source>
</evidence>
<organism evidence="10 11">
    <name type="scientific">Tepidibacter hydrothermalis</name>
    <dbReference type="NCBI Taxonomy" id="3036126"/>
    <lineage>
        <taxon>Bacteria</taxon>
        <taxon>Bacillati</taxon>
        <taxon>Bacillota</taxon>
        <taxon>Clostridia</taxon>
        <taxon>Peptostreptococcales</taxon>
        <taxon>Peptostreptococcaceae</taxon>
        <taxon>Tepidibacter</taxon>
    </lineage>
</organism>
<evidence type="ECO:0000256" key="7">
    <source>
        <dbReference type="ARBA" id="ARBA00022840"/>
    </source>
</evidence>
<dbReference type="SMART" id="SM00387">
    <property type="entry name" value="HATPase_c"/>
    <property type="match status" value="1"/>
</dbReference>
<evidence type="ECO:0000256" key="5">
    <source>
        <dbReference type="ARBA" id="ARBA00022741"/>
    </source>
</evidence>
<evidence type="ECO:0000313" key="10">
    <source>
        <dbReference type="EMBL" id="WFD10016.1"/>
    </source>
</evidence>
<keyword evidence="7 10" id="KW-0067">ATP-binding</keyword>
<keyword evidence="11" id="KW-1185">Reference proteome</keyword>
<dbReference type="Pfam" id="PF02518">
    <property type="entry name" value="HATPase_c"/>
    <property type="match status" value="1"/>
</dbReference>
<evidence type="ECO:0000256" key="1">
    <source>
        <dbReference type="ARBA" id="ARBA00000085"/>
    </source>
</evidence>
<accession>A0ABY8EAS4</accession>
<dbReference type="Proteomes" id="UP001222800">
    <property type="component" value="Chromosome"/>
</dbReference>
<evidence type="ECO:0000256" key="4">
    <source>
        <dbReference type="ARBA" id="ARBA00022679"/>
    </source>
</evidence>
<dbReference type="InterPro" id="IPR036097">
    <property type="entry name" value="HisK_dim/P_sf"/>
</dbReference>
<evidence type="ECO:0000256" key="2">
    <source>
        <dbReference type="ARBA" id="ARBA00012438"/>
    </source>
</evidence>
<sequence>MIQWGNIGVIGSSKLFAVDLMKKTIDEALDNNRKCAFLGEKKLLNTIGNYRDDEVIVIEDNKIEVEEYKKYFNMSIVITSDWIHKYRYYISENKEIYFDIITNKNHRILTFFNIIDFEIELIDKFLVIHDKLIFENENERQSIEVEDLSNIKFLLKSIKKSKIDNLDLQKNKKNLETLNNSIINFSFESDIEKITKNVIETVLEITDADYGSITVLFSSNKIEKEYSYSKIDMTYSYRIHCNGEIVGILTLGYRENYNKGKADEYIIDVICSSLGDIIYAIKEKEEGKLLKKTDKNIRYTGELAGGIVHDLNNIFSIIKGYTQLLGINKQAYNIKEYINIIQDGANEAIDKVKTLQDFSRNIKEDKKYILINDIIKKAIKTTRPKWENMTYIKGRNIDIILNLNSEKTIFVQESDIQESIVNMILNSVDSMEEGGNIYINTYDLDGEVLIEIIDQGKGMDKEILDNIFKPFFTTKQKSTGLGLSIVKKNIEANEGNIGATSIKGQMSKFEIRLPIKEENEECYA</sequence>
<dbReference type="PANTHER" id="PTHR43065:SF10">
    <property type="entry name" value="PEROXIDE STRESS-ACTIVATED HISTIDINE KINASE MAK3"/>
    <property type="match status" value="1"/>
</dbReference>
<dbReference type="InterPro" id="IPR003661">
    <property type="entry name" value="HisK_dim/P_dom"/>
</dbReference>